<feature type="repeat" description="TPR" evidence="3">
    <location>
        <begin position="842"/>
        <end position="875"/>
    </location>
</feature>
<feature type="domain" description="KAP NTPase" evidence="4">
    <location>
        <begin position="4"/>
        <end position="183"/>
    </location>
</feature>
<feature type="repeat" description="TPR" evidence="3">
    <location>
        <begin position="774"/>
        <end position="807"/>
    </location>
</feature>
<feature type="repeat" description="TPR" evidence="3">
    <location>
        <begin position="570"/>
        <end position="603"/>
    </location>
</feature>
<feature type="repeat" description="TPR" evidence="3">
    <location>
        <begin position="604"/>
        <end position="637"/>
    </location>
</feature>
<dbReference type="NCBIfam" id="NF047558">
    <property type="entry name" value="TPR_END_plus"/>
    <property type="match status" value="1"/>
</dbReference>
<dbReference type="PANTHER" id="PTHR44858">
    <property type="entry name" value="TETRATRICOPEPTIDE REPEAT PROTEIN 6"/>
    <property type="match status" value="1"/>
</dbReference>
<dbReference type="SMART" id="SM00028">
    <property type="entry name" value="TPR"/>
    <property type="match status" value="10"/>
</dbReference>
<comment type="caution">
    <text evidence="5">The sequence shown here is derived from an EMBL/GenBank/DDBJ whole genome shotgun (WGS) entry which is preliminary data.</text>
</comment>
<dbReference type="InterPro" id="IPR050498">
    <property type="entry name" value="Ycf3"/>
</dbReference>
<feature type="repeat" description="TPR" evidence="3">
    <location>
        <begin position="706"/>
        <end position="739"/>
    </location>
</feature>
<organism evidence="5 6">
    <name type="scientific">[Phormidium ambiguum] IAM M-71</name>
    <dbReference type="NCBI Taxonomy" id="454136"/>
    <lineage>
        <taxon>Bacteria</taxon>
        <taxon>Bacillati</taxon>
        <taxon>Cyanobacteriota</taxon>
        <taxon>Cyanophyceae</taxon>
        <taxon>Oscillatoriophycideae</taxon>
        <taxon>Aerosakkonematales</taxon>
        <taxon>Aerosakkonemataceae</taxon>
        <taxon>Floridanema</taxon>
    </lineage>
</organism>
<dbReference type="SUPFAM" id="SSF48439">
    <property type="entry name" value="Protein prenylyltransferase"/>
    <property type="match status" value="2"/>
</dbReference>
<keyword evidence="2 3" id="KW-0802">TPR repeat</keyword>
<evidence type="ECO:0000313" key="5">
    <source>
        <dbReference type="EMBL" id="OKH30480.1"/>
    </source>
</evidence>
<gene>
    <name evidence="5" type="ORF">NIES2119_30865</name>
</gene>
<feature type="repeat" description="TPR" evidence="3">
    <location>
        <begin position="638"/>
        <end position="671"/>
    </location>
</feature>
<dbReference type="InterPro" id="IPR011646">
    <property type="entry name" value="KAP_P-loop"/>
</dbReference>
<evidence type="ECO:0000259" key="4">
    <source>
        <dbReference type="Pfam" id="PF07693"/>
    </source>
</evidence>
<dbReference type="SUPFAM" id="SSF52540">
    <property type="entry name" value="P-loop containing nucleoside triphosphate hydrolases"/>
    <property type="match status" value="1"/>
</dbReference>
<dbReference type="Gene3D" id="3.40.50.300">
    <property type="entry name" value="P-loop containing nucleotide triphosphate hydrolases"/>
    <property type="match status" value="1"/>
</dbReference>
<feature type="repeat" description="TPR" evidence="3">
    <location>
        <begin position="672"/>
        <end position="705"/>
    </location>
</feature>
<dbReference type="Pfam" id="PF13432">
    <property type="entry name" value="TPR_16"/>
    <property type="match status" value="3"/>
</dbReference>
<dbReference type="InterPro" id="IPR027417">
    <property type="entry name" value="P-loop_NTPase"/>
</dbReference>
<dbReference type="PROSITE" id="PS50293">
    <property type="entry name" value="TPR_REGION"/>
    <property type="match status" value="6"/>
</dbReference>
<dbReference type="InterPro" id="IPR019734">
    <property type="entry name" value="TPR_rpt"/>
</dbReference>
<evidence type="ECO:0000313" key="6">
    <source>
        <dbReference type="Proteomes" id="UP000185860"/>
    </source>
</evidence>
<protein>
    <recommendedName>
        <fullName evidence="4">KAP NTPase domain-containing protein</fullName>
    </recommendedName>
</protein>
<name>A0A1U7I310_9CYAN</name>
<dbReference type="PROSITE" id="PS50005">
    <property type="entry name" value="TPR"/>
    <property type="match status" value="9"/>
</dbReference>
<proteinExistence type="predicted"/>
<sequence>MAMFAKVLHQSDSHPVIFYIWGERGVGKTTLLEHLEIKYENQACFVMLSLGNEGTNLTPLNLMDMIIHKLLKQLLNINVTQVNSFALLFSQYKQTLQELQLSQLNLKELLNFSISLDSSASKDYWQKNLQQHPLTKQQSELQELLLYPLEKITQAFTETLLQLSELPIVIILDDYDKLTEETKGWFGNYLVSHAVLRSHKLFFILTSTNPVNVDKKKYAYPIVYEHHLEEFNKEEIRIFVQEINVDLPTEIRQIYKLTKGLPYYLHCLLRKSKESEQIDFSYPYQSIIDLLLAKFPIQYKQLLYLLSCCRWFNRSIMRYLLEKTKADFSYLLEEEFAYFNWLKQCCFVELNQGKYYLNELVRHELRLLFWQEDPEEFYRINTALNNYFKQLADAEILSDMPITSQYENVQWCAYTIDSLYYSLFSRFSEYQVNLIAKIFELQFLGKICIVQKVINAIAWEAQLTEHPLLAYGVKKFIMAIKPVVDYGEILLESDVIDLAYLRNKGIQFAEIEVALKLCFQQIPELDGLAKFAAIFYKIKRCIPQERKELLQLLYIQGERITRSLETEFSRDLFLKLGNLADDLGYYEVAIASYEQVLKYAPNSTNAWYKRGLSLRQLGLFQEAVLSFNKAIELQGNDADIWYERGIALRKLKRYEEAIASYRQALELQPNKHEAWNNYGIALRKLGRLTEAVSSYDRALEIKPKDPVVWYNKGISLDELGHWDLAVASYDKALELQPKDYEAWYNRGIALRKLGQLEMALSSYEKALELNPEDAATWYNRGYVLDDLGRFVEAIASYDNALELEPEDSSTWYNRGLALRQLGRFAEAIGSYDKALELQPDKYQAWHNRGQILRQLGRFQEAIANYDVATELKPDYAIAWYNKACCYALQGNTELALLNLQRIVQLNAVQYLSKAKTDPDFDNIRANQQFQNFLVTNSK</sequence>
<keyword evidence="1" id="KW-0677">Repeat</keyword>
<evidence type="ECO:0000256" key="1">
    <source>
        <dbReference type="ARBA" id="ARBA00022737"/>
    </source>
</evidence>
<dbReference type="Pfam" id="PF00515">
    <property type="entry name" value="TPR_1"/>
    <property type="match status" value="3"/>
</dbReference>
<dbReference type="PANTHER" id="PTHR44858:SF1">
    <property type="entry name" value="UDP-N-ACETYLGLUCOSAMINE--PEPTIDE N-ACETYLGLUCOSAMINYLTRANSFERASE SPINDLY-RELATED"/>
    <property type="match status" value="1"/>
</dbReference>
<dbReference type="STRING" id="454136.NIES2119_30865"/>
<evidence type="ECO:0000256" key="3">
    <source>
        <dbReference type="PROSITE-ProRule" id="PRU00339"/>
    </source>
</evidence>
<reference evidence="5 6" key="1">
    <citation type="submission" date="2016-11" db="EMBL/GenBank/DDBJ databases">
        <title>Draft Genome Sequences of Nine Cyanobacterial Strains from Diverse Habitats.</title>
        <authorList>
            <person name="Zhu T."/>
            <person name="Hou S."/>
            <person name="Lu X."/>
            <person name="Hess W.R."/>
        </authorList>
    </citation>
    <scope>NUCLEOTIDE SEQUENCE [LARGE SCALE GENOMIC DNA]</scope>
    <source>
        <strain evidence="5 6">IAM M-71</strain>
    </source>
</reference>
<dbReference type="AlphaFoldDB" id="A0A1U7I310"/>
<evidence type="ECO:0000256" key="2">
    <source>
        <dbReference type="ARBA" id="ARBA00022803"/>
    </source>
</evidence>
<feature type="repeat" description="TPR" evidence="3">
    <location>
        <begin position="740"/>
        <end position="773"/>
    </location>
</feature>
<dbReference type="Proteomes" id="UP000185860">
    <property type="component" value="Unassembled WGS sequence"/>
</dbReference>
<dbReference type="InterPro" id="IPR011990">
    <property type="entry name" value="TPR-like_helical_dom_sf"/>
</dbReference>
<dbReference type="SUPFAM" id="SSF48452">
    <property type="entry name" value="TPR-like"/>
    <property type="match status" value="1"/>
</dbReference>
<feature type="repeat" description="TPR" evidence="3">
    <location>
        <begin position="808"/>
        <end position="841"/>
    </location>
</feature>
<accession>A0A1U7I310</accession>
<dbReference type="EMBL" id="MRCE01000064">
    <property type="protein sequence ID" value="OKH30480.1"/>
    <property type="molecule type" value="Genomic_DNA"/>
</dbReference>
<dbReference type="Gene3D" id="1.25.40.10">
    <property type="entry name" value="Tetratricopeptide repeat domain"/>
    <property type="match status" value="4"/>
</dbReference>
<dbReference type="Pfam" id="PF07693">
    <property type="entry name" value="KAP_NTPase"/>
    <property type="match status" value="1"/>
</dbReference>